<comment type="caution">
    <text evidence="2">The sequence shown here is derived from an EMBL/GenBank/DDBJ whole genome shotgun (WGS) entry which is preliminary data.</text>
</comment>
<accession>A0A3P1BPP5</accession>
<sequence length="237" mass="26834">MFKCFLTLLLGVQIASSATAQQFLPPIERFSGSKPSYLITKTGERIEFTLDDLDRKKGLIIKVEGKTSDGKKFKYKAEELQELGLYPSDFAKFASFSESTSSIAKAQRNKVGESTRNLVIFYQEHLDDPKRDVLVQLVNPGFDSKIKVYDDPFAAETTGVGLMGVQLTGGMDKSFYVKAGGKVTRLKKKNYDDKFKELFESCPDMLTKFAKNDAWRDFCQHVFYFDQQCGESEVKLK</sequence>
<organism evidence="2 3">
    <name type="scientific">Larkinella rosea</name>
    <dbReference type="NCBI Taxonomy" id="2025312"/>
    <lineage>
        <taxon>Bacteria</taxon>
        <taxon>Pseudomonadati</taxon>
        <taxon>Bacteroidota</taxon>
        <taxon>Cytophagia</taxon>
        <taxon>Cytophagales</taxon>
        <taxon>Spirosomataceae</taxon>
        <taxon>Larkinella</taxon>
    </lineage>
</organism>
<dbReference type="EMBL" id="RQJO01000009">
    <property type="protein sequence ID" value="RRB02826.1"/>
    <property type="molecule type" value="Genomic_DNA"/>
</dbReference>
<keyword evidence="1" id="KW-0732">Signal</keyword>
<gene>
    <name evidence="2" type="ORF">EHT25_20525</name>
</gene>
<keyword evidence="3" id="KW-1185">Reference proteome</keyword>
<dbReference type="AlphaFoldDB" id="A0A3P1BPP5"/>
<reference evidence="2 3" key="1">
    <citation type="submission" date="2018-11" db="EMBL/GenBank/DDBJ databases">
        <authorList>
            <person name="Zhou Z."/>
            <person name="Wang G."/>
        </authorList>
    </citation>
    <scope>NUCLEOTIDE SEQUENCE [LARGE SCALE GENOMIC DNA]</scope>
    <source>
        <strain evidence="2 3">KCTC52004</strain>
    </source>
</reference>
<evidence type="ECO:0000313" key="3">
    <source>
        <dbReference type="Proteomes" id="UP000271925"/>
    </source>
</evidence>
<protein>
    <submittedName>
        <fullName evidence="2">Uncharacterized protein</fullName>
    </submittedName>
</protein>
<evidence type="ECO:0000313" key="2">
    <source>
        <dbReference type="EMBL" id="RRB02826.1"/>
    </source>
</evidence>
<dbReference type="RefSeq" id="WP_124876989.1">
    <property type="nucleotide sequence ID" value="NZ_RQJO01000009.1"/>
</dbReference>
<dbReference type="Proteomes" id="UP000271925">
    <property type="component" value="Unassembled WGS sequence"/>
</dbReference>
<name>A0A3P1BPP5_9BACT</name>
<feature type="chain" id="PRO_5018165886" evidence="1">
    <location>
        <begin position="21"/>
        <end position="237"/>
    </location>
</feature>
<dbReference type="OrthoDB" id="821652at2"/>
<evidence type="ECO:0000256" key="1">
    <source>
        <dbReference type="SAM" id="SignalP"/>
    </source>
</evidence>
<proteinExistence type="predicted"/>
<feature type="signal peptide" evidence="1">
    <location>
        <begin position="1"/>
        <end position="20"/>
    </location>
</feature>